<dbReference type="RefSeq" id="WP_174511268.1">
    <property type="nucleotide sequence ID" value="NZ_CABFMQ020000013.1"/>
</dbReference>
<reference evidence="3 4" key="1">
    <citation type="submission" date="2019-05" db="EMBL/GenBank/DDBJ databases">
        <authorList>
            <person name="Farhan Ul Haque M."/>
        </authorList>
    </citation>
    <scope>NUCLEOTIDE SEQUENCE [LARGE SCALE GENOMIC DNA]</scope>
    <source>
        <strain evidence="3">2</strain>
    </source>
</reference>
<dbReference type="SUPFAM" id="SSF52540">
    <property type="entry name" value="P-loop containing nucleoside triphosphate hydrolases"/>
    <property type="match status" value="1"/>
</dbReference>
<dbReference type="Gene3D" id="3.30.450.90">
    <property type="match status" value="1"/>
</dbReference>
<sequence length="388" mass="43239">MLDLSDIGAAKPSDKLVWRDEGERWVSQPRQHAPGLDSFMAWAHGLGAEEIKFKTWSQAQFTLYDDNYRIPRLPLDEAEASLIVNHLYGADGMARLQGGHDFDVMYVIGLSRTETLRFRVNATSTVTSRGDGVDVSIRPVKDLPPPLEVQNVEPEILESYHPREGLVMVSGATGSGKSTLIGGMTVAKLLDPNKHRNILECAAPIEFLLDRVKSPHSSISQSEIPRNLKSFEAFMRGAMRRHPTDIIVGECRDGVTMKETINAAISGHSTITTTHAKNVAATMQRIAVLCPLEERESLTVAAAQSLHLIVNQRLVKSTDGKRTALREFLAFDEKLRARLTDAPVDQWPRVTREAVETQGQSYERAIEIALREERITKEAADDVRRELK</sequence>
<proteinExistence type="inferred from homology"/>
<organism evidence="3 4">
    <name type="scientific">Methylocella tundrae</name>
    <dbReference type="NCBI Taxonomy" id="227605"/>
    <lineage>
        <taxon>Bacteria</taxon>
        <taxon>Pseudomonadati</taxon>
        <taxon>Pseudomonadota</taxon>
        <taxon>Alphaproteobacteria</taxon>
        <taxon>Hyphomicrobiales</taxon>
        <taxon>Beijerinckiaceae</taxon>
        <taxon>Methylocella</taxon>
    </lineage>
</organism>
<evidence type="ECO:0000259" key="2">
    <source>
        <dbReference type="Pfam" id="PF00437"/>
    </source>
</evidence>
<evidence type="ECO:0000256" key="1">
    <source>
        <dbReference type="ARBA" id="ARBA00006611"/>
    </source>
</evidence>
<dbReference type="AlphaFoldDB" id="A0A8B6M339"/>
<evidence type="ECO:0000313" key="4">
    <source>
        <dbReference type="Proteomes" id="UP000485880"/>
    </source>
</evidence>
<protein>
    <submittedName>
        <fullName evidence="3">Defect in organelle trafficking protein DotB</fullName>
    </submittedName>
</protein>
<dbReference type="GO" id="GO:0016887">
    <property type="term" value="F:ATP hydrolysis activity"/>
    <property type="evidence" value="ECO:0007669"/>
    <property type="project" value="InterPro"/>
</dbReference>
<keyword evidence="4" id="KW-1185">Reference proteome</keyword>
<name>A0A8B6M339_METTU</name>
<dbReference type="Gene3D" id="3.40.50.300">
    <property type="entry name" value="P-loop containing nucleotide triphosphate hydrolases"/>
    <property type="match status" value="1"/>
</dbReference>
<dbReference type="Proteomes" id="UP000485880">
    <property type="component" value="Unassembled WGS sequence"/>
</dbReference>
<evidence type="ECO:0000313" key="3">
    <source>
        <dbReference type="EMBL" id="VTZ48783.1"/>
    </source>
</evidence>
<dbReference type="Pfam" id="PF00437">
    <property type="entry name" value="T2SSE"/>
    <property type="match status" value="1"/>
</dbReference>
<dbReference type="PANTHER" id="PTHR30486:SF6">
    <property type="entry name" value="TYPE IV PILUS RETRACTATION ATPASE PILT"/>
    <property type="match status" value="1"/>
</dbReference>
<dbReference type="PANTHER" id="PTHR30486">
    <property type="entry name" value="TWITCHING MOTILITY PROTEIN PILT"/>
    <property type="match status" value="1"/>
</dbReference>
<dbReference type="InterPro" id="IPR027417">
    <property type="entry name" value="P-loop_NTPase"/>
</dbReference>
<dbReference type="InterPro" id="IPR001482">
    <property type="entry name" value="T2SS/T4SS_dom"/>
</dbReference>
<accession>A0A8B6M339</accession>
<dbReference type="EMBL" id="CABFMQ020000013">
    <property type="protein sequence ID" value="VTZ48783.1"/>
    <property type="molecule type" value="Genomic_DNA"/>
</dbReference>
<feature type="domain" description="Bacterial type II secretion system protein E" evidence="2">
    <location>
        <begin position="153"/>
        <end position="321"/>
    </location>
</feature>
<gene>
    <name evidence="3" type="ORF">MPC4_110083</name>
</gene>
<comment type="caution">
    <text evidence="3">The sequence shown here is derived from an EMBL/GenBank/DDBJ whole genome shotgun (WGS) entry which is preliminary data.</text>
</comment>
<comment type="similarity">
    <text evidence="1">Belongs to the GSP E family.</text>
</comment>
<dbReference type="InterPro" id="IPR050921">
    <property type="entry name" value="T4SS_GSP_E_ATPase"/>
</dbReference>